<dbReference type="PANTHER" id="PTHR10605:SF56">
    <property type="entry name" value="BIFUNCTIONAL HEPARAN SULFATE N-DEACETYLASE_N-SULFOTRANSFERASE"/>
    <property type="match status" value="1"/>
</dbReference>
<feature type="compositionally biased region" description="Basic and acidic residues" evidence="5">
    <location>
        <begin position="31"/>
        <end position="42"/>
    </location>
</feature>
<feature type="region of interest" description="Disordered" evidence="5">
    <location>
        <begin position="96"/>
        <end position="244"/>
    </location>
</feature>
<feature type="domain" description="Sulfotransferase" evidence="6">
    <location>
        <begin position="459"/>
        <end position="606"/>
    </location>
</feature>
<dbReference type="EMBL" id="FN649760">
    <property type="protein sequence ID" value="CBJ33939.1"/>
    <property type="molecule type" value="Genomic_DNA"/>
</dbReference>
<evidence type="ECO:0000259" key="6">
    <source>
        <dbReference type="Pfam" id="PF00685"/>
    </source>
</evidence>
<dbReference type="GO" id="GO:0008146">
    <property type="term" value="F:sulfotransferase activity"/>
    <property type="evidence" value="ECO:0007669"/>
    <property type="project" value="InterPro"/>
</dbReference>
<dbReference type="SUPFAM" id="SSF52540">
    <property type="entry name" value="P-loop containing nucleoside triphosphate hydrolases"/>
    <property type="match status" value="1"/>
</dbReference>
<feature type="active site" description="For sulfotransferase activity" evidence="3">
    <location>
        <position position="376"/>
    </location>
</feature>
<dbReference type="InterPro" id="IPR037359">
    <property type="entry name" value="NST/OST"/>
</dbReference>
<feature type="compositionally biased region" description="Acidic residues" evidence="5">
    <location>
        <begin position="217"/>
        <end position="226"/>
    </location>
</feature>
<keyword evidence="2" id="KW-0325">Glycoprotein</keyword>
<dbReference type="InterPro" id="IPR027417">
    <property type="entry name" value="P-loop_NTPase"/>
</dbReference>
<feature type="binding site" evidence="4">
    <location>
        <position position="477"/>
    </location>
    <ligand>
        <name>3'-phosphoadenylyl sulfate</name>
        <dbReference type="ChEBI" id="CHEBI:58339"/>
    </ligand>
</feature>
<evidence type="ECO:0000256" key="1">
    <source>
        <dbReference type="ARBA" id="ARBA00022679"/>
    </source>
</evidence>
<evidence type="ECO:0000256" key="3">
    <source>
        <dbReference type="PIRSR" id="PIRSR637359-1"/>
    </source>
</evidence>
<feature type="compositionally biased region" description="Gly residues" evidence="5">
    <location>
        <begin position="149"/>
        <end position="161"/>
    </location>
</feature>
<reference evidence="7 8" key="1">
    <citation type="journal article" date="2010" name="Nature">
        <title>The Ectocarpus genome and the independent evolution of multicellularity in brown algae.</title>
        <authorList>
            <person name="Cock J.M."/>
            <person name="Sterck L."/>
            <person name="Rouze P."/>
            <person name="Scornet D."/>
            <person name="Allen A.E."/>
            <person name="Amoutzias G."/>
            <person name="Anthouard V."/>
            <person name="Artiguenave F."/>
            <person name="Aury J.M."/>
            <person name="Badger J.H."/>
            <person name="Beszteri B."/>
            <person name="Billiau K."/>
            <person name="Bonnet E."/>
            <person name="Bothwell J.H."/>
            <person name="Bowler C."/>
            <person name="Boyen C."/>
            <person name="Brownlee C."/>
            <person name="Carrano C.J."/>
            <person name="Charrier B."/>
            <person name="Cho G.Y."/>
            <person name="Coelho S.M."/>
            <person name="Collen J."/>
            <person name="Corre E."/>
            <person name="Da Silva C."/>
            <person name="Delage L."/>
            <person name="Delaroque N."/>
            <person name="Dittami S.M."/>
            <person name="Doulbeau S."/>
            <person name="Elias M."/>
            <person name="Farnham G."/>
            <person name="Gachon C.M."/>
            <person name="Gschloessl B."/>
            <person name="Heesch S."/>
            <person name="Jabbari K."/>
            <person name="Jubin C."/>
            <person name="Kawai H."/>
            <person name="Kimura K."/>
            <person name="Kloareg B."/>
            <person name="Kupper F.C."/>
            <person name="Lang D."/>
            <person name="Le Bail A."/>
            <person name="Leblanc C."/>
            <person name="Lerouge P."/>
            <person name="Lohr M."/>
            <person name="Lopez P.J."/>
            <person name="Martens C."/>
            <person name="Maumus F."/>
            <person name="Michel G."/>
            <person name="Miranda-Saavedra D."/>
            <person name="Morales J."/>
            <person name="Moreau H."/>
            <person name="Motomura T."/>
            <person name="Nagasato C."/>
            <person name="Napoli C.A."/>
            <person name="Nelson D.R."/>
            <person name="Nyvall-Collen P."/>
            <person name="Peters A.F."/>
            <person name="Pommier C."/>
            <person name="Potin P."/>
            <person name="Poulain J."/>
            <person name="Quesneville H."/>
            <person name="Read B."/>
            <person name="Rensing S.A."/>
            <person name="Ritter A."/>
            <person name="Rousvoal S."/>
            <person name="Samanta M."/>
            <person name="Samson G."/>
            <person name="Schroeder D.C."/>
            <person name="Segurens B."/>
            <person name="Strittmatter M."/>
            <person name="Tonon T."/>
            <person name="Tregear J.W."/>
            <person name="Valentin K."/>
            <person name="von Dassow P."/>
            <person name="Yamagishi T."/>
            <person name="Van de Peer Y."/>
            <person name="Wincker P."/>
        </authorList>
    </citation>
    <scope>NUCLEOTIDE SEQUENCE [LARGE SCALE GENOMIC DNA]</scope>
    <source>
        <strain evidence="8">Ec32 / CCAP1310/4</strain>
    </source>
</reference>
<accession>D7G676</accession>
<gene>
    <name evidence="7" type="ORF">Esi_0729_0004</name>
</gene>
<keyword evidence="8" id="KW-1185">Reference proteome</keyword>
<feature type="compositionally biased region" description="Basic and acidic residues" evidence="5">
    <location>
        <begin position="111"/>
        <end position="127"/>
    </location>
</feature>
<evidence type="ECO:0000313" key="7">
    <source>
        <dbReference type="EMBL" id="CBJ33939.1"/>
    </source>
</evidence>
<proteinExistence type="predicted"/>
<evidence type="ECO:0000256" key="4">
    <source>
        <dbReference type="PIRSR" id="PIRSR637359-2"/>
    </source>
</evidence>
<feature type="binding site" evidence="4">
    <location>
        <position position="469"/>
    </location>
    <ligand>
        <name>3'-phosphoadenylyl sulfate</name>
        <dbReference type="ChEBI" id="CHEBI:58339"/>
    </ligand>
</feature>
<dbReference type="Proteomes" id="UP000002630">
    <property type="component" value="Unassembled WGS sequence"/>
</dbReference>
<evidence type="ECO:0000256" key="5">
    <source>
        <dbReference type="SAM" id="MobiDB-lite"/>
    </source>
</evidence>
<feature type="region of interest" description="Disordered" evidence="5">
    <location>
        <begin position="1"/>
        <end position="78"/>
    </location>
</feature>
<dbReference type="InParanoid" id="D7G676"/>
<sequence>MEARKDLLSPSSEDDDDDLGEPATSKGNSEGVKRGSRDDKTGGKAGTADEDREGQGLPLAVAASATGDDETGEPEILAHAAAKEFIGVLAEAGIGAEGEGLEERSEDDDDAGVRVGEKRPDDDKGEGGEGVVGVGVRASDDADDELGEAGQGGGSGGGGAAAGLRGSADDDGGGDSNETEGGGAGGRAAGLRGSADDDGGDVADGRSDPSAATSAEKDEDQAEEGDGLGSRASSTDVKQIGQRIRARSRRLDSLATGDESVAAAGGAAADARALVATTPTGGGDADRVSLVWMGPSASDGLWREPGEGSLWAEAFSRLRLTRWKPQHVSESCRIPCGHWNTASLPDGKSGAPPPILAREQAGFQCAPSVFVPGTQKGASTFLFHAISWHPQMVQPLRGAHGFKETGRYSPGVALGANKLGLRLAAFPFIEEHENFATGDGSVVYMIQNMDVPEAILADNPHAKIVFALRDPVARAWSDFRFLWNIYSRTNGFPSVVRDSVRKTRDCFASHMGESHSHKPFEFGAGGAGQLTLSEEDENALKYFYNSSGRCGTSNDPGHIIRKGIYYFQVLNWIRVFGRDNVMVVDSADLKSRQKETVEEVYRFLGLCPVDVSRLEPENVTPPPNIPDHKKINAESFKALQDFYEPFNKKLYQLLGRDLGWEKNTFKLREASETVVSFWERFGADNAHASEGWLQEQAQPMGFLAP</sequence>
<dbReference type="Pfam" id="PF00685">
    <property type="entry name" value="Sulfotransfer_1"/>
    <property type="match status" value="1"/>
</dbReference>
<dbReference type="PANTHER" id="PTHR10605">
    <property type="entry name" value="HEPARAN SULFATE SULFOTRANSFERASE"/>
    <property type="match status" value="1"/>
</dbReference>
<dbReference type="AlphaFoldDB" id="D7G676"/>
<protein>
    <submittedName>
        <fullName evidence="7">Deacetylase sulfotransferase</fullName>
    </submittedName>
</protein>
<evidence type="ECO:0000313" key="8">
    <source>
        <dbReference type="Proteomes" id="UP000002630"/>
    </source>
</evidence>
<name>D7G676_ECTSI</name>
<dbReference type="OrthoDB" id="206261at2759"/>
<dbReference type="eggNOG" id="KOG3704">
    <property type="taxonomic scope" value="Eukaryota"/>
</dbReference>
<evidence type="ECO:0000256" key="2">
    <source>
        <dbReference type="ARBA" id="ARBA00023180"/>
    </source>
</evidence>
<organism evidence="7 8">
    <name type="scientific">Ectocarpus siliculosus</name>
    <name type="common">Brown alga</name>
    <name type="synonym">Conferva siliculosa</name>
    <dbReference type="NCBI Taxonomy" id="2880"/>
    <lineage>
        <taxon>Eukaryota</taxon>
        <taxon>Sar</taxon>
        <taxon>Stramenopiles</taxon>
        <taxon>Ochrophyta</taxon>
        <taxon>PX clade</taxon>
        <taxon>Phaeophyceae</taxon>
        <taxon>Ectocarpales</taxon>
        <taxon>Ectocarpaceae</taxon>
        <taxon>Ectocarpus</taxon>
    </lineage>
</organism>
<dbReference type="Gene3D" id="3.40.50.300">
    <property type="entry name" value="P-loop containing nucleotide triphosphate hydrolases"/>
    <property type="match status" value="1"/>
</dbReference>
<dbReference type="InterPro" id="IPR000863">
    <property type="entry name" value="Sulfotransferase_dom"/>
</dbReference>
<keyword evidence="1" id="KW-0808">Transferase</keyword>